<protein>
    <recommendedName>
        <fullName evidence="3">Antibiotic biosynthesis monooxygenase</fullName>
    </recommendedName>
</protein>
<dbReference type="InterPro" id="IPR011008">
    <property type="entry name" value="Dimeric_a/b-barrel"/>
</dbReference>
<reference evidence="2" key="1">
    <citation type="journal article" date="2019" name="Int. J. Syst. Evol. Microbiol.">
        <title>The Global Catalogue of Microorganisms (GCM) 10K type strain sequencing project: providing services to taxonomists for standard genome sequencing and annotation.</title>
        <authorList>
            <consortium name="The Broad Institute Genomics Platform"/>
            <consortium name="The Broad Institute Genome Sequencing Center for Infectious Disease"/>
            <person name="Wu L."/>
            <person name="Ma J."/>
        </authorList>
    </citation>
    <scope>NUCLEOTIDE SEQUENCE [LARGE SCALE GENOMIC DNA]</scope>
    <source>
        <strain evidence="2">JCM 32206</strain>
    </source>
</reference>
<comment type="caution">
    <text evidence="1">The sequence shown here is derived from an EMBL/GenBank/DDBJ whole genome shotgun (WGS) entry which is preliminary data.</text>
</comment>
<organism evidence="1 2">
    <name type="scientific">Rhodococcus olei</name>
    <dbReference type="NCBI Taxonomy" id="2161675"/>
    <lineage>
        <taxon>Bacteria</taxon>
        <taxon>Bacillati</taxon>
        <taxon>Actinomycetota</taxon>
        <taxon>Actinomycetes</taxon>
        <taxon>Mycobacteriales</taxon>
        <taxon>Nocardiaceae</taxon>
        <taxon>Rhodococcus</taxon>
    </lineage>
</organism>
<keyword evidence="2" id="KW-1185">Reference proteome</keyword>
<dbReference type="RefSeq" id="WP_345343839.1">
    <property type="nucleotide sequence ID" value="NZ_BAABFB010000029.1"/>
</dbReference>
<gene>
    <name evidence="1" type="ORF">GCM10023094_18420</name>
</gene>
<evidence type="ECO:0000313" key="2">
    <source>
        <dbReference type="Proteomes" id="UP001501183"/>
    </source>
</evidence>
<dbReference type="SUPFAM" id="SSF54909">
    <property type="entry name" value="Dimeric alpha+beta barrel"/>
    <property type="match status" value="1"/>
</dbReference>
<evidence type="ECO:0008006" key="3">
    <source>
        <dbReference type="Google" id="ProtNLM"/>
    </source>
</evidence>
<proteinExistence type="predicted"/>
<dbReference type="Proteomes" id="UP001501183">
    <property type="component" value="Unassembled WGS sequence"/>
</dbReference>
<evidence type="ECO:0000313" key="1">
    <source>
        <dbReference type="EMBL" id="GAA4477044.1"/>
    </source>
</evidence>
<sequence length="202" mass="22734">MFMQVIQGRVADEPRLRRCMDRWRDELRPGATGYLGSTSGTRPDGTFIALVRFESEEAARRNSERPEQGEWWAETEQCFEGPVTFMDCADATEWLGGGSDDAGFVQVLEGHTTDAPRLRELMIEAGDKLPAVRPEIIGGTFASATDGGYVEAVYYTTESEARAHEHITVPDDLRSLFDEERPLMGEIDYYDLREPMLVSSDR</sequence>
<name>A0ABP8NYJ9_9NOCA</name>
<dbReference type="EMBL" id="BAABFB010000029">
    <property type="protein sequence ID" value="GAA4477044.1"/>
    <property type="molecule type" value="Genomic_DNA"/>
</dbReference>
<accession>A0ABP8NYJ9</accession>